<dbReference type="Proteomes" id="UP000886632">
    <property type="component" value="Unassembled WGS sequence"/>
</dbReference>
<accession>A0A935ILU7</accession>
<dbReference type="GO" id="GO:0017004">
    <property type="term" value="P:cytochrome complex assembly"/>
    <property type="evidence" value="ECO:0007669"/>
    <property type="project" value="InterPro"/>
</dbReference>
<evidence type="ECO:0000313" key="11">
    <source>
        <dbReference type="Proteomes" id="UP000718281"/>
    </source>
</evidence>
<evidence type="ECO:0000313" key="10">
    <source>
        <dbReference type="EMBL" id="MBL0003508.1"/>
    </source>
</evidence>
<evidence type="ECO:0000313" key="12">
    <source>
        <dbReference type="Proteomes" id="UP000726105"/>
    </source>
</evidence>
<dbReference type="InterPro" id="IPR051790">
    <property type="entry name" value="Cytochrome_c-biogenesis_DsbD"/>
</dbReference>
<feature type="transmembrane region" description="Helical" evidence="6">
    <location>
        <begin position="36"/>
        <end position="53"/>
    </location>
</feature>
<evidence type="ECO:0000256" key="5">
    <source>
        <dbReference type="ARBA" id="ARBA00023136"/>
    </source>
</evidence>
<comment type="similarity">
    <text evidence="2">Belongs to the DsbD family.</text>
</comment>
<organism evidence="9 12">
    <name type="scientific">Candidatus Phosphoribacter hodrii</name>
    <dbReference type="NCBI Taxonomy" id="2953743"/>
    <lineage>
        <taxon>Bacteria</taxon>
        <taxon>Bacillati</taxon>
        <taxon>Actinomycetota</taxon>
        <taxon>Actinomycetes</taxon>
        <taxon>Micrococcales</taxon>
        <taxon>Dermatophilaceae</taxon>
        <taxon>Candidatus Phosphoribacter</taxon>
    </lineage>
</organism>
<name>A0A935ILU7_9MICO</name>
<evidence type="ECO:0000256" key="2">
    <source>
        <dbReference type="ARBA" id="ARBA00006143"/>
    </source>
</evidence>
<dbReference type="GO" id="GO:0016020">
    <property type="term" value="C:membrane"/>
    <property type="evidence" value="ECO:0007669"/>
    <property type="project" value="UniProtKB-SubCell"/>
</dbReference>
<dbReference type="Proteomes" id="UP000726105">
    <property type="component" value="Unassembled WGS sequence"/>
</dbReference>
<feature type="transmembrane region" description="Helical" evidence="6">
    <location>
        <begin position="216"/>
        <end position="234"/>
    </location>
</feature>
<dbReference type="Pfam" id="PF02683">
    <property type="entry name" value="DsbD_TM"/>
    <property type="match status" value="1"/>
</dbReference>
<dbReference type="InterPro" id="IPR003834">
    <property type="entry name" value="Cyt_c_assmbl_TM_dom"/>
</dbReference>
<feature type="transmembrane region" description="Helical" evidence="6">
    <location>
        <begin position="12"/>
        <end position="30"/>
    </location>
</feature>
<reference evidence="11 12" key="1">
    <citation type="submission" date="2020-10" db="EMBL/GenBank/DDBJ databases">
        <title>Connecting structure to function with the recovery of over 1000 high-quality activated sludge metagenome-assembled genomes encoding full-length rRNA genes using long-read sequencing.</title>
        <authorList>
            <person name="Singleton C.M."/>
            <person name="Petriglieri F."/>
            <person name="Kristensen J.M."/>
            <person name="Kirkegaard R.H."/>
            <person name="Michaelsen T.Y."/>
            <person name="Andersen M.H."/>
            <person name="Karst S.M."/>
            <person name="Dueholm M.S."/>
            <person name="Nielsen P.H."/>
            <person name="Albertsen M."/>
        </authorList>
    </citation>
    <scope>NUCLEOTIDE SEQUENCE [LARGE SCALE GENOMIC DNA]</scope>
    <source>
        <strain evidence="8">AalE_18-Q3-R2-46_BAT3C.188</strain>
        <strain evidence="9">Ega_18-Q3-R5-49_MAXAC.001</strain>
        <strain evidence="10">Ribe_18-Q3-R11-54_MAXAC.001</strain>
    </source>
</reference>
<protein>
    <submittedName>
        <fullName evidence="9">Cytochrome c biogenesis protein CcdA</fullName>
    </submittedName>
</protein>
<dbReference type="EMBL" id="JADJIB010000003">
    <property type="protein sequence ID" value="MBK7273541.1"/>
    <property type="molecule type" value="Genomic_DNA"/>
</dbReference>
<comment type="caution">
    <text evidence="9">The sequence shown here is derived from an EMBL/GenBank/DDBJ whole genome shotgun (WGS) entry which is preliminary data.</text>
</comment>
<dbReference type="PANTHER" id="PTHR31272">
    <property type="entry name" value="CYTOCHROME C-TYPE BIOGENESIS PROTEIN HI_1454-RELATED"/>
    <property type="match status" value="1"/>
</dbReference>
<evidence type="ECO:0000313" key="8">
    <source>
        <dbReference type="EMBL" id="MBK6299840.1"/>
    </source>
</evidence>
<feature type="transmembrane region" description="Helical" evidence="6">
    <location>
        <begin position="95"/>
        <end position="118"/>
    </location>
</feature>
<evidence type="ECO:0000259" key="7">
    <source>
        <dbReference type="Pfam" id="PF02683"/>
    </source>
</evidence>
<evidence type="ECO:0000256" key="3">
    <source>
        <dbReference type="ARBA" id="ARBA00022692"/>
    </source>
</evidence>
<comment type="subcellular location">
    <subcellularLocation>
        <location evidence="1">Membrane</location>
        <topology evidence="1">Multi-pass membrane protein</topology>
    </subcellularLocation>
</comment>
<evidence type="ECO:0000313" key="9">
    <source>
        <dbReference type="EMBL" id="MBK7273541.1"/>
    </source>
</evidence>
<evidence type="ECO:0000256" key="4">
    <source>
        <dbReference type="ARBA" id="ARBA00022989"/>
    </source>
</evidence>
<evidence type="ECO:0000256" key="1">
    <source>
        <dbReference type="ARBA" id="ARBA00004141"/>
    </source>
</evidence>
<feature type="transmembrane region" description="Helical" evidence="6">
    <location>
        <begin position="175"/>
        <end position="195"/>
    </location>
</feature>
<keyword evidence="4 6" id="KW-1133">Transmembrane helix</keyword>
<keyword evidence="3 6" id="KW-0812">Transmembrane</keyword>
<dbReference type="Proteomes" id="UP000718281">
    <property type="component" value="Unassembled WGS sequence"/>
</dbReference>
<dbReference type="PANTHER" id="PTHR31272:SF4">
    <property type="entry name" value="CYTOCHROME C-TYPE BIOGENESIS PROTEIN HI_1454-RELATED"/>
    <property type="match status" value="1"/>
</dbReference>
<dbReference type="EMBL" id="JADKGK010000013">
    <property type="protein sequence ID" value="MBL0003508.1"/>
    <property type="molecule type" value="Genomic_DNA"/>
</dbReference>
<feature type="domain" description="Cytochrome C biogenesis protein transmembrane" evidence="7">
    <location>
        <begin position="15"/>
        <end position="230"/>
    </location>
</feature>
<dbReference type="AlphaFoldDB" id="A0A935ILU7"/>
<dbReference type="EMBL" id="JADIXZ010000001">
    <property type="protein sequence ID" value="MBK6299840.1"/>
    <property type="molecule type" value="Genomic_DNA"/>
</dbReference>
<gene>
    <name evidence="8" type="ORF">IPF40_01880</name>
    <name evidence="9" type="ORF">IPI13_10375</name>
    <name evidence="10" type="ORF">IPP00_05830</name>
</gene>
<keyword evidence="5 6" id="KW-0472">Membrane</keyword>
<proteinExistence type="inferred from homology"/>
<feature type="transmembrane region" description="Helical" evidence="6">
    <location>
        <begin position="65"/>
        <end position="89"/>
    </location>
</feature>
<sequence>MLTDTSTIISGALPLAVLVAVAAGLVSFASPCVLPLVPGFLGYVTGLSDVALADRRRSRMILGAALFVAGFSVVFIIGALAVSAAGAALAAHQSLLTRIGGAIVIVLALVFLGVGAGMGSQREMRTHWRPAAGLAGAPLLGAAFAVGWSPCTGPTLGAIYSLAAPLAGDAPVARGALLAAAYSVGLGVPFVLAAAGWSRAARANDWLRRHQRGVQLAGGGLLLALGLLMVSGAWEGIMSWVQSHLIIGFETVL</sequence>
<feature type="transmembrane region" description="Helical" evidence="6">
    <location>
        <begin position="139"/>
        <end position="163"/>
    </location>
</feature>
<evidence type="ECO:0000256" key="6">
    <source>
        <dbReference type="SAM" id="Phobius"/>
    </source>
</evidence>